<dbReference type="Proteomes" id="UP000092714">
    <property type="component" value="Unassembled WGS sequence"/>
</dbReference>
<reference evidence="2 3" key="1">
    <citation type="submission" date="2016-06" db="EMBL/GenBank/DDBJ databases">
        <authorList>
            <person name="Kjaerup R.B."/>
            <person name="Dalgaard T.S."/>
            <person name="Juul-Madsen H.R."/>
        </authorList>
    </citation>
    <scope>NUCLEOTIDE SEQUENCE [LARGE SCALE GENOMIC DNA]</scope>
    <source>
        <strain evidence="2 3">373-A1</strain>
    </source>
</reference>
<dbReference type="Pfam" id="PF00583">
    <property type="entry name" value="Acetyltransf_1"/>
    <property type="match status" value="1"/>
</dbReference>
<dbReference type="SUPFAM" id="SSF55729">
    <property type="entry name" value="Acyl-CoA N-acyltransferases (Nat)"/>
    <property type="match status" value="1"/>
</dbReference>
<dbReference type="InterPro" id="IPR016181">
    <property type="entry name" value="Acyl_CoA_acyltransferase"/>
</dbReference>
<dbReference type="eggNOG" id="COG0456">
    <property type="taxonomic scope" value="Bacteria"/>
</dbReference>
<dbReference type="PROSITE" id="PS51186">
    <property type="entry name" value="GNAT"/>
    <property type="match status" value="1"/>
</dbReference>
<dbReference type="CDD" id="cd04301">
    <property type="entry name" value="NAT_SF"/>
    <property type="match status" value="1"/>
</dbReference>
<sequence length="137" mass="16081">MVAEVDEKVLGAIVLIPYDELDRLSLETEFKQFKRLDGLLDKLYFIFNEIKYIFLRECRRGDLYIANIATSKEARGLGIGKKLMKYAEQVAKKEEYEGISLLAKDENVTKFYEKLDYNKVFDKVLFGERIIKMVKCF</sequence>
<protein>
    <submittedName>
        <fullName evidence="2">Acetyltransferase</fullName>
    </submittedName>
</protein>
<evidence type="ECO:0000259" key="1">
    <source>
        <dbReference type="PROSITE" id="PS51186"/>
    </source>
</evidence>
<dbReference type="GO" id="GO:0016747">
    <property type="term" value="F:acyltransferase activity, transferring groups other than amino-acyl groups"/>
    <property type="evidence" value="ECO:0007669"/>
    <property type="project" value="InterPro"/>
</dbReference>
<name>A0A174WRM1_9CLOT</name>
<comment type="caution">
    <text evidence="2">The sequence shown here is derived from an EMBL/GenBank/DDBJ whole genome shotgun (WGS) entry which is preliminary data.</text>
</comment>
<dbReference type="EMBL" id="MAPZ01000031">
    <property type="protein sequence ID" value="OBY09521.1"/>
    <property type="molecule type" value="Genomic_DNA"/>
</dbReference>
<accession>A0A174WRM1</accession>
<dbReference type="InterPro" id="IPR000182">
    <property type="entry name" value="GNAT_dom"/>
</dbReference>
<evidence type="ECO:0000313" key="3">
    <source>
        <dbReference type="Proteomes" id="UP000092714"/>
    </source>
</evidence>
<organism evidence="2 3">
    <name type="scientific">Clostridium paraputrificum</name>
    <dbReference type="NCBI Taxonomy" id="29363"/>
    <lineage>
        <taxon>Bacteria</taxon>
        <taxon>Bacillati</taxon>
        <taxon>Bacillota</taxon>
        <taxon>Clostridia</taxon>
        <taxon>Eubacteriales</taxon>
        <taxon>Clostridiaceae</taxon>
        <taxon>Clostridium</taxon>
    </lineage>
</organism>
<dbReference type="OrthoDB" id="1904101at2"/>
<dbReference type="AlphaFoldDB" id="A0A174WRM1"/>
<dbReference type="Gene3D" id="3.40.630.30">
    <property type="match status" value="1"/>
</dbReference>
<evidence type="ECO:0000313" key="2">
    <source>
        <dbReference type="EMBL" id="OBY09521.1"/>
    </source>
</evidence>
<gene>
    <name evidence="2" type="ORF">CP373A1_15580</name>
</gene>
<keyword evidence="2" id="KW-0808">Transferase</keyword>
<keyword evidence="3" id="KW-1185">Reference proteome</keyword>
<proteinExistence type="predicted"/>
<feature type="domain" description="N-acetyltransferase" evidence="1">
    <location>
        <begin position="1"/>
        <end position="137"/>
    </location>
</feature>